<evidence type="ECO:0008006" key="3">
    <source>
        <dbReference type="Google" id="ProtNLM"/>
    </source>
</evidence>
<dbReference type="OrthoDB" id="139713at2157"/>
<evidence type="ECO:0000313" key="1">
    <source>
        <dbReference type="EMBL" id="ADI73652.1"/>
    </source>
</evidence>
<dbReference type="STRING" id="644295.Metev_0751"/>
<dbReference type="AlphaFoldDB" id="D7E728"/>
<gene>
    <name evidence="1" type="ordered locus">Metev_0751</name>
</gene>
<reference evidence="1 2" key="1">
    <citation type="submission" date="2010-06" db="EMBL/GenBank/DDBJ databases">
        <title>Complete sequence chromosome of Methanohalobium evestigatum Z-7303.</title>
        <authorList>
            <consortium name="US DOE Joint Genome Institute"/>
            <person name="Lucas S."/>
            <person name="Copeland A."/>
            <person name="Lapidus A."/>
            <person name="Cheng J.-F."/>
            <person name="Bruce D."/>
            <person name="Goodwin L."/>
            <person name="Pitluck S."/>
            <person name="Saunders E."/>
            <person name="Detter J.C."/>
            <person name="Han C."/>
            <person name="Tapia R."/>
            <person name="Land M."/>
            <person name="Hauser L."/>
            <person name="Kyrpides N."/>
            <person name="Mikhailova N."/>
            <person name="Sieprawska-Lupa M."/>
            <person name="Whitman W.B."/>
            <person name="Anderson I."/>
            <person name="Woyke T."/>
        </authorList>
    </citation>
    <scope>NUCLEOTIDE SEQUENCE [LARGE SCALE GENOMIC DNA]</scope>
    <source>
        <strain evidence="2">ATCC BAA-1072 / DSM 3721 / NBRC 107634 / OCM 161 / Z-7303</strain>
    </source>
</reference>
<dbReference type="RefSeq" id="WP_013194220.1">
    <property type="nucleotide sequence ID" value="NC_014253.1"/>
</dbReference>
<organism evidence="1 2">
    <name type="scientific">Methanohalobium evestigatum (strain ATCC BAA-1072 / DSM 3721 / NBRC 107634 / OCM 161 / Z-7303)</name>
    <dbReference type="NCBI Taxonomy" id="644295"/>
    <lineage>
        <taxon>Archaea</taxon>
        <taxon>Methanobacteriati</taxon>
        <taxon>Methanobacteriota</taxon>
        <taxon>Stenosarchaea group</taxon>
        <taxon>Methanomicrobia</taxon>
        <taxon>Methanosarcinales</taxon>
        <taxon>Methanosarcinaceae</taxon>
        <taxon>Methanohalobium</taxon>
    </lineage>
</organism>
<dbReference type="Proteomes" id="UP000000391">
    <property type="component" value="Chromosome"/>
</dbReference>
<proteinExistence type="predicted"/>
<dbReference type="EMBL" id="CP002069">
    <property type="protein sequence ID" value="ADI73652.1"/>
    <property type="molecule type" value="Genomic_DNA"/>
</dbReference>
<name>D7E728_METEZ</name>
<dbReference type="HOGENOM" id="CLU_157878_0_0_2"/>
<sequence>MTYQKIIFVYNAESGMLNTLSDYFHKMTSPSTYPCNLCAITFGSFGMKNEWKEFINNLDVPVEFLHKDEFLDIYGISDASFPCAYKIKDENSPVLFITSKEINSCKTLDDLKKLVMEKVEKLK</sequence>
<dbReference type="GeneID" id="9346372"/>
<dbReference type="KEGG" id="mev:Metev_0751"/>
<protein>
    <recommendedName>
        <fullName evidence="3">GTPase</fullName>
    </recommendedName>
</protein>
<accession>D7E728</accession>
<evidence type="ECO:0000313" key="2">
    <source>
        <dbReference type="Proteomes" id="UP000000391"/>
    </source>
</evidence>
<keyword evidence="2" id="KW-1185">Reference proteome</keyword>